<dbReference type="EMBL" id="CP001843">
    <property type="protein sequence ID" value="AEF85298.1"/>
    <property type="molecule type" value="Genomic_DNA"/>
</dbReference>
<gene>
    <name evidence="2" type="ordered locus">TREPR_0186</name>
</gene>
<proteinExistence type="predicted"/>
<organism evidence="2 3">
    <name type="scientific">Treponema primitia (strain ATCC BAA-887 / DSM 12427 / ZAS-2)</name>
    <dbReference type="NCBI Taxonomy" id="545694"/>
    <lineage>
        <taxon>Bacteria</taxon>
        <taxon>Pseudomonadati</taxon>
        <taxon>Spirochaetota</taxon>
        <taxon>Spirochaetia</taxon>
        <taxon>Spirochaetales</taxon>
        <taxon>Treponemataceae</taxon>
        <taxon>Treponema</taxon>
    </lineage>
</organism>
<dbReference type="HOGENOM" id="CLU_116617_6_0_12"/>
<keyword evidence="3" id="KW-1185">Reference proteome</keyword>
<dbReference type="InterPro" id="IPR002850">
    <property type="entry name" value="PIN_toxin-like"/>
</dbReference>
<dbReference type="NCBIfam" id="TIGR00305">
    <property type="entry name" value="putative toxin-antitoxin system toxin component, PIN family"/>
    <property type="match status" value="1"/>
</dbReference>
<dbReference type="PANTHER" id="PTHR34610">
    <property type="entry name" value="SSL7007 PROTEIN"/>
    <property type="match status" value="1"/>
</dbReference>
<feature type="domain" description="PIN" evidence="1">
    <location>
        <begin position="2"/>
        <end position="110"/>
    </location>
</feature>
<dbReference type="PANTHER" id="PTHR34610:SF3">
    <property type="entry name" value="SSL7007 PROTEIN"/>
    <property type="match status" value="1"/>
</dbReference>
<reference evidence="3" key="1">
    <citation type="submission" date="2009-12" db="EMBL/GenBank/DDBJ databases">
        <title>Complete sequence of Treponema primitia strain ZAS-2.</title>
        <authorList>
            <person name="Tetu S.G."/>
            <person name="Matson E."/>
            <person name="Ren Q."/>
            <person name="Seshadri R."/>
            <person name="Elbourne L."/>
            <person name="Hassan K.A."/>
            <person name="Durkin A."/>
            <person name="Radune D."/>
            <person name="Mohamoud Y."/>
            <person name="Shay R."/>
            <person name="Jin S."/>
            <person name="Zhang X."/>
            <person name="Lucey K."/>
            <person name="Ballor N.R."/>
            <person name="Ottesen E."/>
            <person name="Rosenthal R."/>
            <person name="Allen A."/>
            <person name="Leadbetter J.R."/>
            <person name="Paulsen I.T."/>
        </authorList>
    </citation>
    <scope>NUCLEOTIDE SEQUENCE [LARGE SCALE GENOMIC DNA]</scope>
    <source>
        <strain evidence="3">ATCC BAA-887 / DSM 12427 / ZAS-2</strain>
    </source>
</reference>
<dbReference type="RefSeq" id="WP_015706290.1">
    <property type="nucleotide sequence ID" value="NC_015578.1"/>
</dbReference>
<sequence>MKLVLDTNIIVSAFLNPMGIPGEILSMVLAKKIKICYDNKIFAEYTEVLTRSKFNFNKELVNDFLEFIKIYGEYVLAEPQNIVFIDEDDKIFYDVLKSSNADYIITGNKKHYPKDRSIVSPKEFKEK</sequence>
<dbReference type="eggNOG" id="COG1569">
    <property type="taxonomic scope" value="Bacteria"/>
</dbReference>
<evidence type="ECO:0000259" key="1">
    <source>
        <dbReference type="Pfam" id="PF13470"/>
    </source>
</evidence>
<dbReference type="STRING" id="545694.TREPR_0186"/>
<dbReference type="Proteomes" id="UP000009223">
    <property type="component" value="Chromosome"/>
</dbReference>
<protein>
    <recommendedName>
        <fullName evidence="1">PIN domain-containing protein</fullName>
    </recommendedName>
</protein>
<dbReference type="OrthoDB" id="9802272at2"/>
<dbReference type="AlphaFoldDB" id="F5YMD7"/>
<evidence type="ECO:0000313" key="3">
    <source>
        <dbReference type="Proteomes" id="UP000009223"/>
    </source>
</evidence>
<evidence type="ECO:0000313" key="2">
    <source>
        <dbReference type="EMBL" id="AEF85298.1"/>
    </source>
</evidence>
<dbReference type="SUPFAM" id="SSF88723">
    <property type="entry name" value="PIN domain-like"/>
    <property type="match status" value="1"/>
</dbReference>
<dbReference type="InterPro" id="IPR002716">
    <property type="entry name" value="PIN_dom"/>
</dbReference>
<dbReference type="InterPro" id="IPR029060">
    <property type="entry name" value="PIN-like_dom_sf"/>
</dbReference>
<name>F5YMD7_TREPZ</name>
<dbReference type="Pfam" id="PF13470">
    <property type="entry name" value="PIN_3"/>
    <property type="match status" value="1"/>
</dbReference>
<reference evidence="2 3" key="2">
    <citation type="journal article" date="2011" name="ISME J.">
        <title>RNA-seq reveals cooperative metabolic interactions between two termite-gut spirochete species in co-culture.</title>
        <authorList>
            <person name="Rosenthal A.Z."/>
            <person name="Matson E.G."/>
            <person name="Eldar A."/>
            <person name="Leadbetter J.R."/>
        </authorList>
    </citation>
    <scope>NUCLEOTIDE SEQUENCE [LARGE SCALE GENOMIC DNA]</scope>
    <source>
        <strain evidence="3">ATCC BAA-887 / DSM 12427 / ZAS-2</strain>
    </source>
</reference>
<accession>F5YMD7</accession>
<dbReference type="KEGG" id="tpi:TREPR_0186"/>